<dbReference type="PANTHER" id="PTHR16915">
    <property type="entry name" value="IMMEDIATE EARLY RESPONSE 3"/>
    <property type="match status" value="1"/>
</dbReference>
<dbReference type="PANTHER" id="PTHR16915:SF0">
    <property type="entry name" value="RADIATION-INDUCIBLE IMMEDIATE-EARLY GENE IEX-1"/>
    <property type="match status" value="1"/>
</dbReference>
<accession>A0A1S3PKA9</accession>
<evidence type="ECO:0000313" key="3">
    <source>
        <dbReference type="RefSeq" id="XP_014028082.1"/>
    </source>
</evidence>
<proteinExistence type="predicted"/>
<dbReference type="GO" id="GO:0043066">
    <property type="term" value="P:negative regulation of apoptotic process"/>
    <property type="evidence" value="ECO:0007669"/>
    <property type="project" value="InterPro"/>
</dbReference>
<gene>
    <name evidence="3" type="primary">LOC106585888</name>
</gene>
<feature type="compositionally biased region" description="Low complexity" evidence="1">
    <location>
        <begin position="1"/>
        <end position="15"/>
    </location>
</feature>
<keyword evidence="2" id="KW-1185">Reference proteome</keyword>
<feature type="region of interest" description="Disordered" evidence="1">
    <location>
        <begin position="1"/>
        <end position="46"/>
    </location>
</feature>
<sequence>MCASSSESQATSWQSLPVGPLGASAAAGGTYRPASLRPRGRRPPRVLYPPLVRRVLPREEPDSARRWLLLLSALLFLQIYTEESSCGPPELQLHTPETSLSTSFPQEGEGITDIARLWGGPERDSALEATVECAV</sequence>
<evidence type="ECO:0000256" key="1">
    <source>
        <dbReference type="SAM" id="MobiDB-lite"/>
    </source>
</evidence>
<dbReference type="OrthoDB" id="9949267at2759"/>
<protein>
    <submittedName>
        <fullName evidence="3">Radiation-inducible immediate-early gene IEX-1</fullName>
    </submittedName>
</protein>
<dbReference type="Proteomes" id="UP001652741">
    <property type="component" value="Chromosome ssa24"/>
</dbReference>
<dbReference type="InterPro" id="IPR024829">
    <property type="entry name" value="IEX-1"/>
</dbReference>
<dbReference type="RefSeq" id="XP_014028082.1">
    <property type="nucleotide sequence ID" value="XM_014172607.1"/>
</dbReference>
<evidence type="ECO:0000313" key="2">
    <source>
        <dbReference type="Proteomes" id="UP001652741"/>
    </source>
</evidence>
<dbReference type="PRINTS" id="PR02100">
    <property type="entry name" value="GENEIEX1"/>
</dbReference>
<reference evidence="3" key="1">
    <citation type="submission" date="2025-08" db="UniProtKB">
        <authorList>
            <consortium name="RefSeq"/>
        </authorList>
    </citation>
    <scope>IDENTIFICATION</scope>
</reference>
<name>A0A1S3PKA9_SALSA</name>
<organism evidence="2 3">
    <name type="scientific">Salmo salar</name>
    <name type="common">Atlantic salmon</name>
    <dbReference type="NCBI Taxonomy" id="8030"/>
    <lineage>
        <taxon>Eukaryota</taxon>
        <taxon>Metazoa</taxon>
        <taxon>Chordata</taxon>
        <taxon>Craniata</taxon>
        <taxon>Vertebrata</taxon>
        <taxon>Euteleostomi</taxon>
        <taxon>Actinopterygii</taxon>
        <taxon>Neopterygii</taxon>
        <taxon>Teleostei</taxon>
        <taxon>Protacanthopterygii</taxon>
        <taxon>Salmoniformes</taxon>
        <taxon>Salmonidae</taxon>
        <taxon>Salmoninae</taxon>
        <taxon>Salmo</taxon>
    </lineage>
</organism>
<dbReference type="KEGG" id="sasa:106585888"/>
<dbReference type="AlphaFoldDB" id="A0A1S3PKA9"/>